<dbReference type="PROSITE" id="PS51257">
    <property type="entry name" value="PROKAR_LIPOPROTEIN"/>
    <property type="match status" value="1"/>
</dbReference>
<comment type="caution">
    <text evidence="2">The sequence shown here is derived from an EMBL/GenBank/DDBJ whole genome shotgun (WGS) entry which is preliminary data.</text>
</comment>
<accession>A0ABV6SQU5</accession>
<gene>
    <name evidence="2" type="ORF">ACFFGX_20980</name>
</gene>
<dbReference type="Pfam" id="PF13590">
    <property type="entry name" value="DUF4136"/>
    <property type="match status" value="1"/>
</dbReference>
<organism evidence="2 3">
    <name type="scientific">Azorhizophilus paspali</name>
    <name type="common">Azotobacter paspali</name>
    <dbReference type="NCBI Taxonomy" id="69963"/>
    <lineage>
        <taxon>Bacteria</taxon>
        <taxon>Pseudomonadati</taxon>
        <taxon>Pseudomonadota</taxon>
        <taxon>Gammaproteobacteria</taxon>
        <taxon>Pseudomonadales</taxon>
        <taxon>Pseudomonadaceae</taxon>
        <taxon>Azorhizophilus</taxon>
    </lineage>
</organism>
<dbReference type="InterPro" id="IPR025411">
    <property type="entry name" value="DUF4136"/>
</dbReference>
<sequence length="201" mass="22478">MHRLAALSLCFALGACQGPNPYRAESLPLPPAPPAVAAPLEPGVYPAPPRDYAAYRDWAWLHDHPPDGDAGLDAAQVQEILSAELDRRGLRPARPGAEADLRVSAQLTLKRRIRIYRDYYDRFGGYYGYGHHWDRFGVWGRAPLVYRYKEQVLVVRIAFTAGMDGRRFWHGSGEARVDTEQSGRAKALRQAARLALQGFPP</sequence>
<proteinExistence type="predicted"/>
<feature type="domain" description="DUF4136" evidence="1">
    <location>
        <begin position="50"/>
        <end position="201"/>
    </location>
</feature>
<keyword evidence="3" id="KW-1185">Reference proteome</keyword>
<dbReference type="Proteomes" id="UP001589891">
    <property type="component" value="Unassembled WGS sequence"/>
</dbReference>
<protein>
    <submittedName>
        <fullName evidence="2">DUF4136 domain-containing protein</fullName>
    </submittedName>
</protein>
<evidence type="ECO:0000313" key="2">
    <source>
        <dbReference type="EMBL" id="MFC0711908.1"/>
    </source>
</evidence>
<evidence type="ECO:0000313" key="3">
    <source>
        <dbReference type="Proteomes" id="UP001589891"/>
    </source>
</evidence>
<dbReference type="Gene3D" id="3.30.160.670">
    <property type="match status" value="1"/>
</dbReference>
<name>A0ABV6SQU5_AZOPA</name>
<dbReference type="EMBL" id="JBHLSS010000141">
    <property type="protein sequence ID" value="MFC0711908.1"/>
    <property type="molecule type" value="Genomic_DNA"/>
</dbReference>
<evidence type="ECO:0000259" key="1">
    <source>
        <dbReference type="Pfam" id="PF13590"/>
    </source>
</evidence>
<dbReference type="RefSeq" id="WP_376949048.1">
    <property type="nucleotide sequence ID" value="NZ_CP171449.1"/>
</dbReference>
<reference evidence="2 3" key="1">
    <citation type="submission" date="2024-09" db="EMBL/GenBank/DDBJ databases">
        <authorList>
            <person name="Sun Q."/>
            <person name="Mori K."/>
        </authorList>
    </citation>
    <scope>NUCLEOTIDE SEQUENCE [LARGE SCALE GENOMIC DNA]</scope>
    <source>
        <strain evidence="2 3">NCAIM B.01794</strain>
    </source>
</reference>